<comment type="caution">
    <text evidence="2">The sequence shown here is derived from an EMBL/GenBank/DDBJ whole genome shotgun (WGS) entry which is preliminary data.</text>
</comment>
<evidence type="ECO:0000256" key="1">
    <source>
        <dbReference type="SAM" id="MobiDB-lite"/>
    </source>
</evidence>
<dbReference type="EMBL" id="JBCNJP010000012">
    <property type="protein sequence ID" value="KAK9070406.1"/>
    <property type="molecule type" value="Genomic_DNA"/>
</dbReference>
<protein>
    <submittedName>
        <fullName evidence="2">Uncharacterized protein</fullName>
    </submittedName>
</protein>
<proteinExistence type="predicted"/>
<evidence type="ECO:0000313" key="3">
    <source>
        <dbReference type="Proteomes" id="UP001408789"/>
    </source>
</evidence>
<gene>
    <name evidence="2" type="ORF">SSX86_010808</name>
</gene>
<organism evidence="2 3">
    <name type="scientific">Deinandra increscens subsp. villosa</name>
    <dbReference type="NCBI Taxonomy" id="3103831"/>
    <lineage>
        <taxon>Eukaryota</taxon>
        <taxon>Viridiplantae</taxon>
        <taxon>Streptophyta</taxon>
        <taxon>Embryophyta</taxon>
        <taxon>Tracheophyta</taxon>
        <taxon>Spermatophyta</taxon>
        <taxon>Magnoliopsida</taxon>
        <taxon>eudicotyledons</taxon>
        <taxon>Gunneridae</taxon>
        <taxon>Pentapetalae</taxon>
        <taxon>asterids</taxon>
        <taxon>campanulids</taxon>
        <taxon>Asterales</taxon>
        <taxon>Asteraceae</taxon>
        <taxon>Asteroideae</taxon>
        <taxon>Heliantheae alliance</taxon>
        <taxon>Madieae</taxon>
        <taxon>Madiinae</taxon>
        <taxon>Deinandra</taxon>
    </lineage>
</organism>
<feature type="compositionally biased region" description="Polar residues" evidence="1">
    <location>
        <begin position="50"/>
        <end position="75"/>
    </location>
</feature>
<name>A0AAP0D873_9ASTR</name>
<dbReference type="Proteomes" id="UP001408789">
    <property type="component" value="Unassembled WGS sequence"/>
</dbReference>
<reference evidence="2 3" key="1">
    <citation type="submission" date="2024-04" db="EMBL/GenBank/DDBJ databases">
        <title>The reference genome of an endangered Asteraceae, Deinandra increscens subsp. villosa, native to the Central Coast of California.</title>
        <authorList>
            <person name="Guilliams M."/>
            <person name="Hasenstab-Lehman K."/>
            <person name="Meyer R."/>
            <person name="Mcevoy S."/>
        </authorList>
    </citation>
    <scope>NUCLEOTIDE SEQUENCE [LARGE SCALE GENOMIC DNA]</scope>
    <source>
        <tissue evidence="2">Leaf</tissue>
    </source>
</reference>
<dbReference type="AlphaFoldDB" id="A0AAP0D873"/>
<feature type="compositionally biased region" description="Basic and acidic residues" evidence="1">
    <location>
        <begin position="96"/>
        <end position="106"/>
    </location>
</feature>
<evidence type="ECO:0000313" key="2">
    <source>
        <dbReference type="EMBL" id="KAK9070406.1"/>
    </source>
</evidence>
<accession>A0AAP0D873</accession>
<feature type="region of interest" description="Disordered" evidence="1">
    <location>
        <begin position="34"/>
        <end position="106"/>
    </location>
</feature>
<sequence>MTQPYKLKQTLTGNKRSISSAIFFHDGKLIATSTADKTATPGPPPMDLLSKNSWATNKESQTSHSPPTLATSQPLPMTKPSAFGTYPRLTRQNSNRRHEPRPLCRT</sequence>
<keyword evidence="3" id="KW-1185">Reference proteome</keyword>